<dbReference type="Gene3D" id="3.40.630.30">
    <property type="match status" value="1"/>
</dbReference>
<accession>A0A7K0BWR9</accession>
<keyword evidence="3" id="KW-1185">Reference proteome</keyword>
<evidence type="ECO:0000313" key="3">
    <source>
        <dbReference type="Proteomes" id="UP000487268"/>
    </source>
</evidence>
<feature type="domain" description="N-acetyltransferase" evidence="1">
    <location>
        <begin position="24"/>
        <end position="191"/>
    </location>
</feature>
<dbReference type="GO" id="GO:0008999">
    <property type="term" value="F:protein-N-terminal-alanine acetyltransferase activity"/>
    <property type="evidence" value="ECO:0007669"/>
    <property type="project" value="TreeGrafter"/>
</dbReference>
<reference evidence="2 3" key="1">
    <citation type="submission" date="2019-10" db="EMBL/GenBank/DDBJ databases">
        <title>Actinomadura rubteroloni sp. nov. and Actinomadura macrotermitis sp. nov., isolated from the gut of fungus growing-termite Macrotermes natalensis.</title>
        <authorList>
            <person name="Benndorf R."/>
            <person name="Martin K."/>
            <person name="Kuefner M."/>
            <person name="De Beer W."/>
            <person name="Kaster A.-K."/>
            <person name="Vollmers J."/>
            <person name="Poulsen M."/>
            <person name="Beemelmanns C."/>
        </authorList>
    </citation>
    <scope>NUCLEOTIDE SEQUENCE [LARGE SCALE GENOMIC DNA]</scope>
    <source>
        <strain evidence="2 3">RB68</strain>
    </source>
</reference>
<comment type="caution">
    <text evidence="2">The sequence shown here is derived from an EMBL/GenBank/DDBJ whole genome shotgun (WGS) entry which is preliminary data.</text>
</comment>
<dbReference type="PANTHER" id="PTHR43441:SF3">
    <property type="entry name" value="ACETYLTRANSFERASE"/>
    <property type="match status" value="1"/>
</dbReference>
<dbReference type="SUPFAM" id="SSF55729">
    <property type="entry name" value="Acyl-CoA N-acyltransferases (Nat)"/>
    <property type="match status" value="1"/>
</dbReference>
<dbReference type="EMBL" id="WEGH01000002">
    <property type="protein sequence ID" value="MQY05621.1"/>
    <property type="molecule type" value="Genomic_DNA"/>
</dbReference>
<protein>
    <recommendedName>
        <fullName evidence="1">N-acetyltransferase domain-containing protein</fullName>
    </recommendedName>
</protein>
<dbReference type="Proteomes" id="UP000487268">
    <property type="component" value="Unassembled WGS sequence"/>
</dbReference>
<dbReference type="InterPro" id="IPR016181">
    <property type="entry name" value="Acyl_CoA_acyltransferase"/>
</dbReference>
<evidence type="ECO:0000313" key="2">
    <source>
        <dbReference type="EMBL" id="MQY05621.1"/>
    </source>
</evidence>
<dbReference type="GO" id="GO:1990189">
    <property type="term" value="F:protein N-terminal-serine acetyltransferase activity"/>
    <property type="evidence" value="ECO:0007669"/>
    <property type="project" value="TreeGrafter"/>
</dbReference>
<organism evidence="2 3">
    <name type="scientific">Actinomadura macrotermitis</name>
    <dbReference type="NCBI Taxonomy" id="2585200"/>
    <lineage>
        <taxon>Bacteria</taxon>
        <taxon>Bacillati</taxon>
        <taxon>Actinomycetota</taxon>
        <taxon>Actinomycetes</taxon>
        <taxon>Streptosporangiales</taxon>
        <taxon>Thermomonosporaceae</taxon>
        <taxon>Actinomadura</taxon>
    </lineage>
</organism>
<dbReference type="PANTHER" id="PTHR43441">
    <property type="entry name" value="RIBOSOMAL-PROTEIN-SERINE ACETYLTRANSFERASE"/>
    <property type="match status" value="1"/>
</dbReference>
<name>A0A7K0BWR9_9ACTN</name>
<dbReference type="GO" id="GO:0005737">
    <property type="term" value="C:cytoplasm"/>
    <property type="evidence" value="ECO:0007669"/>
    <property type="project" value="TreeGrafter"/>
</dbReference>
<dbReference type="PROSITE" id="PS51186">
    <property type="entry name" value="GNAT"/>
    <property type="match status" value="1"/>
</dbReference>
<evidence type="ECO:0000259" key="1">
    <source>
        <dbReference type="PROSITE" id="PS51186"/>
    </source>
</evidence>
<gene>
    <name evidence="2" type="ORF">ACRB68_36980</name>
</gene>
<sequence>MPAGRGGFHHREMKPPELIALDGMLLRRWTPADAPTLHAAVLESFEALHPWMPWAAERPQADEQAAFVELTIGQWDAGEAFVYGIFDPGGERLLGTAGLHARVGPGALEIGYWLHRDHTGKGLMTRAAGALTDAGFALPGIGRIEIHCDEANTASAAVPRRLGYRLDRVEEIGREAPAEIGRRMIWAKTRR</sequence>
<dbReference type="InterPro" id="IPR051908">
    <property type="entry name" value="Ribosomal_N-acetyltransferase"/>
</dbReference>
<dbReference type="AlphaFoldDB" id="A0A7K0BWR9"/>
<proteinExistence type="predicted"/>
<dbReference type="Pfam" id="PF13302">
    <property type="entry name" value="Acetyltransf_3"/>
    <property type="match status" value="1"/>
</dbReference>
<dbReference type="InterPro" id="IPR000182">
    <property type="entry name" value="GNAT_dom"/>
</dbReference>